<dbReference type="PANTHER" id="PTHR30055">
    <property type="entry name" value="HTH-TYPE TRANSCRIPTIONAL REGULATOR RUTR"/>
    <property type="match status" value="1"/>
</dbReference>
<evidence type="ECO:0000313" key="6">
    <source>
        <dbReference type="EMBL" id="MFD1367779.1"/>
    </source>
</evidence>
<dbReference type="SUPFAM" id="SSF46689">
    <property type="entry name" value="Homeodomain-like"/>
    <property type="match status" value="1"/>
</dbReference>
<dbReference type="SUPFAM" id="SSF48498">
    <property type="entry name" value="Tetracyclin repressor-like, C-terminal domain"/>
    <property type="match status" value="1"/>
</dbReference>
<keyword evidence="1" id="KW-0805">Transcription regulation</keyword>
<comment type="caution">
    <text evidence="6">The sequence shown here is derived from an EMBL/GenBank/DDBJ whole genome shotgun (WGS) entry which is preliminary data.</text>
</comment>
<accession>A0ABW4AAM6</accession>
<protein>
    <submittedName>
        <fullName evidence="6">TetR/AcrR family transcriptional regulator</fullName>
    </submittedName>
</protein>
<evidence type="ECO:0000256" key="3">
    <source>
        <dbReference type="ARBA" id="ARBA00023163"/>
    </source>
</evidence>
<keyword evidence="2 4" id="KW-0238">DNA-binding</keyword>
<dbReference type="Gene3D" id="1.10.357.10">
    <property type="entry name" value="Tetracycline Repressor, domain 2"/>
    <property type="match status" value="1"/>
</dbReference>
<feature type="domain" description="HTH tetR-type" evidence="5">
    <location>
        <begin position="16"/>
        <end position="76"/>
    </location>
</feature>
<organism evidence="6 7">
    <name type="scientific">Actinoplanes sichuanensis</name>
    <dbReference type="NCBI Taxonomy" id="512349"/>
    <lineage>
        <taxon>Bacteria</taxon>
        <taxon>Bacillati</taxon>
        <taxon>Actinomycetota</taxon>
        <taxon>Actinomycetes</taxon>
        <taxon>Micromonosporales</taxon>
        <taxon>Micromonosporaceae</taxon>
        <taxon>Actinoplanes</taxon>
    </lineage>
</organism>
<dbReference type="InterPro" id="IPR004111">
    <property type="entry name" value="Repressor_TetR_C"/>
</dbReference>
<feature type="DNA-binding region" description="H-T-H motif" evidence="4">
    <location>
        <begin position="39"/>
        <end position="58"/>
    </location>
</feature>
<dbReference type="RefSeq" id="WP_317792738.1">
    <property type="nucleotide sequence ID" value="NZ_AP028461.1"/>
</dbReference>
<reference evidence="7" key="1">
    <citation type="journal article" date="2019" name="Int. J. Syst. Evol. Microbiol.">
        <title>The Global Catalogue of Microorganisms (GCM) 10K type strain sequencing project: providing services to taxonomists for standard genome sequencing and annotation.</title>
        <authorList>
            <consortium name="The Broad Institute Genomics Platform"/>
            <consortium name="The Broad Institute Genome Sequencing Center for Infectious Disease"/>
            <person name="Wu L."/>
            <person name="Ma J."/>
        </authorList>
    </citation>
    <scope>NUCLEOTIDE SEQUENCE [LARGE SCALE GENOMIC DNA]</scope>
    <source>
        <strain evidence="7">CCM 7526</strain>
    </source>
</reference>
<dbReference type="PROSITE" id="PS50977">
    <property type="entry name" value="HTH_TETR_2"/>
    <property type="match status" value="1"/>
</dbReference>
<dbReference type="Proteomes" id="UP001597183">
    <property type="component" value="Unassembled WGS sequence"/>
</dbReference>
<evidence type="ECO:0000256" key="2">
    <source>
        <dbReference type="ARBA" id="ARBA00023125"/>
    </source>
</evidence>
<gene>
    <name evidence="6" type="ORF">ACFQ5G_20710</name>
</gene>
<proteinExistence type="predicted"/>
<dbReference type="Pfam" id="PF00440">
    <property type="entry name" value="TetR_N"/>
    <property type="match status" value="1"/>
</dbReference>
<dbReference type="InterPro" id="IPR050109">
    <property type="entry name" value="HTH-type_TetR-like_transc_reg"/>
</dbReference>
<evidence type="ECO:0000256" key="4">
    <source>
        <dbReference type="PROSITE-ProRule" id="PRU00335"/>
    </source>
</evidence>
<keyword evidence="7" id="KW-1185">Reference proteome</keyword>
<evidence type="ECO:0000313" key="7">
    <source>
        <dbReference type="Proteomes" id="UP001597183"/>
    </source>
</evidence>
<evidence type="ECO:0000256" key="1">
    <source>
        <dbReference type="ARBA" id="ARBA00023015"/>
    </source>
</evidence>
<dbReference type="EMBL" id="JBHTMK010000030">
    <property type="protein sequence ID" value="MFD1367779.1"/>
    <property type="molecule type" value="Genomic_DNA"/>
</dbReference>
<dbReference type="PANTHER" id="PTHR30055:SF151">
    <property type="entry name" value="TRANSCRIPTIONAL REGULATORY PROTEIN"/>
    <property type="match status" value="1"/>
</dbReference>
<keyword evidence="3" id="KW-0804">Transcription</keyword>
<dbReference type="Gene3D" id="1.10.10.60">
    <property type="entry name" value="Homeodomain-like"/>
    <property type="match status" value="1"/>
</dbReference>
<dbReference type="InterPro" id="IPR001647">
    <property type="entry name" value="HTH_TetR"/>
</dbReference>
<dbReference type="InterPro" id="IPR036271">
    <property type="entry name" value="Tet_transcr_reg_TetR-rel_C_sf"/>
</dbReference>
<sequence>MSAEVSRPRGVGRPPRLSLEAIIVAAERLLVAEGPEKLSMRRLAAELGSTPMALYHHVRDKDELLVRVLESQARAMPRPTLPTEPRDRLVAASVLLYELLAERPWIVEVLTGDDLIGPSALWIVEVMVGAAADCGLAEDEAFYVYRTIWFYIVGDLIIRITGGRRRARTGAVHQDGVVAGLTADDHPRLVSLAGRWAELNARDTHRRALAAIVDGLLPNR</sequence>
<name>A0ABW4AAM6_9ACTN</name>
<dbReference type="Pfam" id="PF02909">
    <property type="entry name" value="TetR_C_1"/>
    <property type="match status" value="1"/>
</dbReference>
<evidence type="ECO:0000259" key="5">
    <source>
        <dbReference type="PROSITE" id="PS50977"/>
    </source>
</evidence>
<dbReference type="InterPro" id="IPR009057">
    <property type="entry name" value="Homeodomain-like_sf"/>
</dbReference>